<dbReference type="Proteomes" id="UP000193587">
    <property type="component" value="Unassembled WGS sequence"/>
</dbReference>
<dbReference type="EMBL" id="NEDJ01000002">
    <property type="protein sequence ID" value="OSP10998.1"/>
    <property type="molecule type" value="Genomic_DNA"/>
</dbReference>
<keyword evidence="1" id="KW-0812">Transmembrane</keyword>
<keyword evidence="1" id="KW-1133">Transmembrane helix</keyword>
<evidence type="ECO:0000313" key="3">
    <source>
        <dbReference type="Proteomes" id="UP000193587"/>
    </source>
</evidence>
<feature type="transmembrane region" description="Helical" evidence="1">
    <location>
        <begin position="269"/>
        <end position="289"/>
    </location>
</feature>
<organism evidence="2 3">
    <name type="scientific">Halorubrum ezzemoulense DSM 17463</name>
    <dbReference type="NCBI Taxonomy" id="1121945"/>
    <lineage>
        <taxon>Archaea</taxon>
        <taxon>Methanobacteriati</taxon>
        <taxon>Methanobacteriota</taxon>
        <taxon>Stenosarchaea group</taxon>
        <taxon>Halobacteria</taxon>
        <taxon>Halobacteriales</taxon>
        <taxon>Haloferacaceae</taxon>
        <taxon>Halorubrum</taxon>
    </lineage>
</organism>
<proteinExistence type="predicted"/>
<evidence type="ECO:0000313" key="2">
    <source>
        <dbReference type="EMBL" id="OSP10998.1"/>
    </source>
</evidence>
<evidence type="ECO:0000256" key="1">
    <source>
        <dbReference type="SAM" id="Phobius"/>
    </source>
</evidence>
<dbReference type="RefSeq" id="WP_085682378.1">
    <property type="nucleotide sequence ID" value="NZ_NEDJ01000002.1"/>
</dbReference>
<protein>
    <submittedName>
        <fullName evidence="2">Uncharacterized protein</fullName>
    </submittedName>
</protein>
<gene>
    <name evidence="2" type="ORF">B9H04_01225</name>
</gene>
<accession>A0A1X4HBR6</accession>
<keyword evidence="1" id="KW-0472">Membrane</keyword>
<feature type="transmembrane region" description="Helical" evidence="1">
    <location>
        <begin position="230"/>
        <end position="249"/>
    </location>
</feature>
<dbReference type="AlphaFoldDB" id="A0A1X4HBR6"/>
<comment type="caution">
    <text evidence="2">The sequence shown here is derived from an EMBL/GenBank/DDBJ whole genome shotgun (WGS) entry which is preliminary data.</text>
</comment>
<feature type="transmembrane region" description="Helical" evidence="1">
    <location>
        <begin position="203"/>
        <end position="223"/>
    </location>
</feature>
<sequence>MNRPSPELLAALCLFVVGVGVVTGAVAGATDPAPVTYSVDRTDSEVHRYADLSGAARDVVDAGSDRGEASVKAAGDRDEVAVDDLPSEFRSGAWNFVRDGGELACFFPTDDADSGDVSVAFADCEGFAFEYEDLSERGQRFFTVAADSDDGSVSISKPVPSGLDVAPGDTGIDIEEAPEEGGLYYVFADERVYEFTLYGPGPLGGFGALIYAAFVIALGLALIAGSAYGYRVAAVHAPAAAAVGASVYLVPPLVEAAGLLRWSIRLDGYTPWGVPLVIALAVGGVAYIIPDLYAFARKYV</sequence>
<reference evidence="2 3" key="1">
    <citation type="submission" date="2017-04" db="EMBL/GenBank/DDBJ databases">
        <title>MLSA of the genus Halorubrum.</title>
        <authorList>
            <person name="De La Haba R."/>
            <person name="Sanchez-Porro C."/>
            <person name="Infante-Dominguez C."/>
            <person name="Ventosa A."/>
        </authorList>
    </citation>
    <scope>NUCLEOTIDE SEQUENCE [LARGE SCALE GENOMIC DNA]</scope>
    <source>
        <strain evidence="2 3">DSM 17463</strain>
    </source>
</reference>
<name>A0A1X4HBR6_HALEZ</name>